<keyword evidence="6" id="KW-0648">Protein biosynthesis</keyword>
<keyword evidence="6" id="KW-0067">ATP-binding</keyword>
<dbReference type="GO" id="GO:0070681">
    <property type="term" value="P:glutaminyl-tRNAGln biosynthesis via transamidation"/>
    <property type="evidence" value="ECO:0007669"/>
    <property type="project" value="TreeGrafter"/>
</dbReference>
<dbReference type="Pfam" id="PF02686">
    <property type="entry name" value="GatC"/>
    <property type="match status" value="1"/>
</dbReference>
<dbReference type="GO" id="GO:0006412">
    <property type="term" value="P:translation"/>
    <property type="evidence" value="ECO:0007669"/>
    <property type="project" value="UniProtKB-UniRule"/>
</dbReference>
<dbReference type="PANTHER" id="PTHR15004:SF0">
    <property type="entry name" value="GLUTAMYL-TRNA(GLN) AMIDOTRANSFERASE SUBUNIT C, MITOCHONDRIAL"/>
    <property type="match status" value="1"/>
</dbReference>
<gene>
    <name evidence="6 7" type="primary">gatC</name>
    <name evidence="7" type="ORF">IAA54_08440</name>
</gene>
<comment type="catalytic activity">
    <reaction evidence="4 6">
        <text>L-aspartyl-tRNA(Asn) + L-glutamine + ATP + H2O = L-asparaginyl-tRNA(Asn) + L-glutamate + ADP + phosphate + 2 H(+)</text>
        <dbReference type="Rhea" id="RHEA:14513"/>
        <dbReference type="Rhea" id="RHEA-COMP:9674"/>
        <dbReference type="Rhea" id="RHEA-COMP:9677"/>
        <dbReference type="ChEBI" id="CHEBI:15377"/>
        <dbReference type="ChEBI" id="CHEBI:15378"/>
        <dbReference type="ChEBI" id="CHEBI:29985"/>
        <dbReference type="ChEBI" id="CHEBI:30616"/>
        <dbReference type="ChEBI" id="CHEBI:43474"/>
        <dbReference type="ChEBI" id="CHEBI:58359"/>
        <dbReference type="ChEBI" id="CHEBI:78515"/>
        <dbReference type="ChEBI" id="CHEBI:78516"/>
        <dbReference type="ChEBI" id="CHEBI:456216"/>
    </reaction>
</comment>
<comment type="catalytic activity">
    <reaction evidence="5 6">
        <text>L-glutamyl-tRNA(Gln) + L-glutamine + ATP + H2O = L-glutaminyl-tRNA(Gln) + L-glutamate + ADP + phosphate + H(+)</text>
        <dbReference type="Rhea" id="RHEA:17521"/>
        <dbReference type="Rhea" id="RHEA-COMP:9681"/>
        <dbReference type="Rhea" id="RHEA-COMP:9684"/>
        <dbReference type="ChEBI" id="CHEBI:15377"/>
        <dbReference type="ChEBI" id="CHEBI:15378"/>
        <dbReference type="ChEBI" id="CHEBI:29985"/>
        <dbReference type="ChEBI" id="CHEBI:30616"/>
        <dbReference type="ChEBI" id="CHEBI:43474"/>
        <dbReference type="ChEBI" id="CHEBI:58359"/>
        <dbReference type="ChEBI" id="CHEBI:78520"/>
        <dbReference type="ChEBI" id="CHEBI:78521"/>
        <dbReference type="ChEBI" id="CHEBI:456216"/>
    </reaction>
</comment>
<comment type="caution">
    <text evidence="7">The sequence shown here is derived from an EMBL/GenBank/DDBJ whole genome shotgun (WGS) entry which is preliminary data.</text>
</comment>
<dbReference type="Gene3D" id="1.10.20.60">
    <property type="entry name" value="Glu-tRNAGln amidotransferase C subunit, N-terminal domain"/>
    <property type="match status" value="1"/>
</dbReference>
<dbReference type="GO" id="GO:0006450">
    <property type="term" value="P:regulation of translational fidelity"/>
    <property type="evidence" value="ECO:0007669"/>
    <property type="project" value="InterPro"/>
</dbReference>
<proteinExistence type="inferred from homology"/>
<dbReference type="EMBL" id="DVHF01000098">
    <property type="protein sequence ID" value="HIR57684.1"/>
    <property type="molecule type" value="Genomic_DNA"/>
</dbReference>
<dbReference type="AlphaFoldDB" id="A0A9D1J228"/>
<dbReference type="InterPro" id="IPR036113">
    <property type="entry name" value="Asp/Glu-ADT_sf_sub_c"/>
</dbReference>
<protein>
    <recommendedName>
        <fullName evidence="6">Aspartyl/glutamyl-tRNA(Asn/Gln) amidotransferase subunit C</fullName>
        <shortName evidence="6">Asp/Glu-ADT subunit C</shortName>
        <ecNumber evidence="6">6.3.5.-</ecNumber>
    </recommendedName>
</protein>
<comment type="function">
    <text evidence="3 6">Allows the formation of correctly charged Asn-tRNA(Asn) or Gln-tRNA(Gln) through the transamidation of misacylated Asp-tRNA(Asn) or Glu-tRNA(Gln) in organisms which lack either or both of asparaginyl-tRNA or glutaminyl-tRNA synthetases. The reaction takes place in the presence of glutamine and ATP through an activated phospho-Asp-tRNA(Asn) or phospho-Glu-tRNA(Gln).</text>
</comment>
<evidence type="ECO:0000256" key="4">
    <source>
        <dbReference type="ARBA" id="ARBA00047380"/>
    </source>
</evidence>
<dbReference type="GO" id="GO:0050567">
    <property type="term" value="F:glutaminyl-tRNA synthase (glutamine-hydrolyzing) activity"/>
    <property type="evidence" value="ECO:0007669"/>
    <property type="project" value="UniProtKB-UniRule"/>
</dbReference>
<organism evidence="7 8">
    <name type="scientific">Candidatus Gallacutalibacter pullicola</name>
    <dbReference type="NCBI Taxonomy" id="2840830"/>
    <lineage>
        <taxon>Bacteria</taxon>
        <taxon>Bacillati</taxon>
        <taxon>Bacillota</taxon>
        <taxon>Clostridia</taxon>
        <taxon>Eubacteriales</taxon>
        <taxon>Candidatus Gallacutalibacter</taxon>
    </lineage>
</organism>
<evidence type="ECO:0000256" key="5">
    <source>
        <dbReference type="ARBA" id="ARBA00047913"/>
    </source>
</evidence>
<dbReference type="HAMAP" id="MF_00122">
    <property type="entry name" value="GatC"/>
    <property type="match status" value="1"/>
</dbReference>
<evidence type="ECO:0000256" key="1">
    <source>
        <dbReference type="ARBA" id="ARBA00010757"/>
    </source>
</evidence>
<dbReference type="SUPFAM" id="SSF141000">
    <property type="entry name" value="Glu-tRNAGln amidotransferase C subunit"/>
    <property type="match status" value="1"/>
</dbReference>
<dbReference type="NCBIfam" id="TIGR00135">
    <property type="entry name" value="gatC"/>
    <property type="match status" value="1"/>
</dbReference>
<dbReference type="GO" id="GO:0005524">
    <property type="term" value="F:ATP binding"/>
    <property type="evidence" value="ECO:0007669"/>
    <property type="project" value="UniProtKB-KW"/>
</dbReference>
<dbReference type="PANTHER" id="PTHR15004">
    <property type="entry name" value="GLUTAMYL-TRNA(GLN) AMIDOTRANSFERASE SUBUNIT C, MITOCHONDRIAL"/>
    <property type="match status" value="1"/>
</dbReference>
<comment type="similarity">
    <text evidence="1 6">Belongs to the GatC family.</text>
</comment>
<name>A0A9D1J228_9FIRM</name>
<reference evidence="7" key="2">
    <citation type="journal article" date="2021" name="PeerJ">
        <title>Extensive microbial diversity within the chicken gut microbiome revealed by metagenomics and culture.</title>
        <authorList>
            <person name="Gilroy R."/>
            <person name="Ravi A."/>
            <person name="Getino M."/>
            <person name="Pursley I."/>
            <person name="Horton D.L."/>
            <person name="Alikhan N.F."/>
            <person name="Baker D."/>
            <person name="Gharbi K."/>
            <person name="Hall N."/>
            <person name="Watson M."/>
            <person name="Adriaenssens E.M."/>
            <person name="Foster-Nyarko E."/>
            <person name="Jarju S."/>
            <person name="Secka A."/>
            <person name="Antonio M."/>
            <person name="Oren A."/>
            <person name="Chaudhuri R.R."/>
            <person name="La Ragione R."/>
            <person name="Hildebrand F."/>
            <person name="Pallen M.J."/>
        </authorList>
    </citation>
    <scope>NUCLEOTIDE SEQUENCE</scope>
    <source>
        <strain evidence="7">ChiSjej1B19-7085</strain>
    </source>
</reference>
<dbReference type="InterPro" id="IPR003837">
    <property type="entry name" value="GatC"/>
</dbReference>
<keyword evidence="6" id="KW-0436">Ligase</keyword>
<comment type="subunit">
    <text evidence="2 6">Heterotrimer of A, B and C subunits.</text>
</comment>
<accession>A0A9D1J228</accession>
<reference evidence="7" key="1">
    <citation type="submission" date="2020-10" db="EMBL/GenBank/DDBJ databases">
        <authorList>
            <person name="Gilroy R."/>
        </authorList>
    </citation>
    <scope>NUCLEOTIDE SEQUENCE</scope>
    <source>
        <strain evidence="7">ChiSjej1B19-7085</strain>
    </source>
</reference>
<sequence>MEIDLLKIARLAKLSIEPGEAESLRADLDRMVRFAGELQNADLDGLELSPETLPAMDLREDRTEPPLAREDILSGAPESRDGFFFVPKAVETGGGA</sequence>
<evidence type="ECO:0000256" key="6">
    <source>
        <dbReference type="HAMAP-Rule" id="MF_00122"/>
    </source>
</evidence>
<dbReference type="EC" id="6.3.5.-" evidence="6"/>
<dbReference type="Proteomes" id="UP000886785">
    <property type="component" value="Unassembled WGS sequence"/>
</dbReference>
<keyword evidence="6" id="KW-0547">Nucleotide-binding</keyword>
<evidence type="ECO:0000256" key="3">
    <source>
        <dbReference type="ARBA" id="ARBA00024799"/>
    </source>
</evidence>
<evidence type="ECO:0000313" key="7">
    <source>
        <dbReference type="EMBL" id="HIR57684.1"/>
    </source>
</evidence>
<evidence type="ECO:0000313" key="8">
    <source>
        <dbReference type="Proteomes" id="UP000886785"/>
    </source>
</evidence>
<evidence type="ECO:0000256" key="2">
    <source>
        <dbReference type="ARBA" id="ARBA00011123"/>
    </source>
</evidence>